<dbReference type="Proteomes" id="UP000323454">
    <property type="component" value="Unassembled WGS sequence"/>
</dbReference>
<dbReference type="SUPFAM" id="SSF53474">
    <property type="entry name" value="alpha/beta-Hydrolases"/>
    <property type="match status" value="1"/>
</dbReference>
<reference evidence="2 3" key="2">
    <citation type="submission" date="2019-09" db="EMBL/GenBank/DDBJ databases">
        <authorList>
            <person name="Jin C."/>
        </authorList>
    </citation>
    <scope>NUCLEOTIDE SEQUENCE [LARGE SCALE GENOMIC DNA]</scope>
    <source>
        <strain evidence="2 3">AN110305</strain>
    </source>
</reference>
<keyword evidence="3" id="KW-1185">Reference proteome</keyword>
<accession>A0A5B2XD48</accession>
<organism evidence="2 3">
    <name type="scientific">Solihabitans fulvus</name>
    <dbReference type="NCBI Taxonomy" id="1892852"/>
    <lineage>
        <taxon>Bacteria</taxon>
        <taxon>Bacillati</taxon>
        <taxon>Actinomycetota</taxon>
        <taxon>Actinomycetes</taxon>
        <taxon>Pseudonocardiales</taxon>
        <taxon>Pseudonocardiaceae</taxon>
        <taxon>Solihabitans</taxon>
    </lineage>
</organism>
<dbReference type="RefSeq" id="WP_149850666.1">
    <property type="nucleotide sequence ID" value="NZ_VUOB01000029.1"/>
</dbReference>
<dbReference type="GO" id="GO:0004806">
    <property type="term" value="F:triacylglycerol lipase activity"/>
    <property type="evidence" value="ECO:0007669"/>
    <property type="project" value="TreeGrafter"/>
</dbReference>
<dbReference type="OrthoDB" id="3210164at2"/>
<dbReference type="PANTHER" id="PTHR43433:SF5">
    <property type="entry name" value="AB HYDROLASE-1 DOMAIN-CONTAINING PROTEIN"/>
    <property type="match status" value="1"/>
</dbReference>
<sequence>MGELTTGTVPVPGARLYYELRGAGPVLLMIAGAGGDAGYFASIAGLLADRHTVLTYDRRGNSRSRLTGPAGDLSVAEQADDASRLFDALGVEQAEVFGSSGGAIIGLDLVARHPLRVRTLVAHEPPILALLPEAAEHRVFFDRLQDAYRSEGLAEAARIFFGSIGQEPKAARDWDLSLIARVGGNLKFLLRHEIGPFIRYLPDLAALSASPVPVVLAGGRSSREYYYCRAGVALAERLGAPYVEFPGHHNAYLDHPAAFAATLHDALTTRRPGVHSGLRGDTA</sequence>
<dbReference type="InterPro" id="IPR050471">
    <property type="entry name" value="AB_hydrolase"/>
</dbReference>
<dbReference type="AlphaFoldDB" id="A0A5B2XD48"/>
<dbReference type="EMBL" id="VUOB01000029">
    <property type="protein sequence ID" value="KAA2261263.1"/>
    <property type="molecule type" value="Genomic_DNA"/>
</dbReference>
<gene>
    <name evidence="2" type="ORF">F0L68_17545</name>
</gene>
<dbReference type="Gene3D" id="3.40.50.1820">
    <property type="entry name" value="alpha/beta hydrolase"/>
    <property type="match status" value="1"/>
</dbReference>
<evidence type="ECO:0000259" key="1">
    <source>
        <dbReference type="Pfam" id="PF00561"/>
    </source>
</evidence>
<dbReference type="InterPro" id="IPR029058">
    <property type="entry name" value="AB_hydrolase_fold"/>
</dbReference>
<proteinExistence type="predicted"/>
<keyword evidence="2" id="KW-0378">Hydrolase</keyword>
<comment type="caution">
    <text evidence="2">The sequence shown here is derived from an EMBL/GenBank/DDBJ whole genome shotgun (WGS) entry which is preliminary data.</text>
</comment>
<reference evidence="2 3" key="1">
    <citation type="submission" date="2019-09" db="EMBL/GenBank/DDBJ databases">
        <title>Goodfellowia gen. nov., a new genus of the Pseudonocardineae related to Actinoalloteichus, containing Goodfellowia coeruleoviolacea gen. nov., comb. nov. gen. nov., comb. nov.</title>
        <authorList>
            <person name="Labeda D."/>
        </authorList>
    </citation>
    <scope>NUCLEOTIDE SEQUENCE [LARGE SCALE GENOMIC DNA]</scope>
    <source>
        <strain evidence="2 3">AN110305</strain>
    </source>
</reference>
<dbReference type="PANTHER" id="PTHR43433">
    <property type="entry name" value="HYDROLASE, ALPHA/BETA FOLD FAMILY PROTEIN"/>
    <property type="match status" value="1"/>
</dbReference>
<protein>
    <submittedName>
        <fullName evidence="2">Alpha/beta fold hydrolase</fullName>
    </submittedName>
</protein>
<dbReference type="InterPro" id="IPR000073">
    <property type="entry name" value="AB_hydrolase_1"/>
</dbReference>
<name>A0A5B2XD48_9PSEU</name>
<dbReference type="Pfam" id="PF00561">
    <property type="entry name" value="Abhydrolase_1"/>
    <property type="match status" value="1"/>
</dbReference>
<feature type="domain" description="AB hydrolase-1" evidence="1">
    <location>
        <begin position="25"/>
        <end position="135"/>
    </location>
</feature>
<evidence type="ECO:0000313" key="3">
    <source>
        <dbReference type="Proteomes" id="UP000323454"/>
    </source>
</evidence>
<evidence type="ECO:0000313" key="2">
    <source>
        <dbReference type="EMBL" id="KAA2261263.1"/>
    </source>
</evidence>
<dbReference type="GO" id="GO:0046503">
    <property type="term" value="P:glycerolipid catabolic process"/>
    <property type="evidence" value="ECO:0007669"/>
    <property type="project" value="TreeGrafter"/>
</dbReference>